<dbReference type="Proteomes" id="UP000076023">
    <property type="component" value="Unassembled WGS sequence"/>
</dbReference>
<dbReference type="OrthoDB" id="9774911at2"/>
<dbReference type="SUPFAM" id="SSF69304">
    <property type="entry name" value="Tricorn protease N-terminal domain"/>
    <property type="match status" value="1"/>
</dbReference>
<dbReference type="AlphaFoldDB" id="A0A146GDU5"/>
<organism evidence="2 3">
    <name type="scientific">Terrimicrobium sacchariphilum</name>
    <dbReference type="NCBI Taxonomy" id="690879"/>
    <lineage>
        <taxon>Bacteria</taxon>
        <taxon>Pseudomonadati</taxon>
        <taxon>Verrucomicrobiota</taxon>
        <taxon>Terrimicrobiia</taxon>
        <taxon>Terrimicrobiales</taxon>
        <taxon>Terrimicrobiaceae</taxon>
        <taxon>Terrimicrobium</taxon>
    </lineage>
</organism>
<dbReference type="RefSeq" id="WP_075080425.1">
    <property type="nucleotide sequence ID" value="NZ_BDCO01000002.1"/>
</dbReference>
<gene>
    <name evidence="2" type="ORF">TSACC_23261</name>
</gene>
<accession>A0A146GDU5</accession>
<evidence type="ECO:0000256" key="1">
    <source>
        <dbReference type="SAM" id="SignalP"/>
    </source>
</evidence>
<evidence type="ECO:0000313" key="2">
    <source>
        <dbReference type="EMBL" id="GAT34827.1"/>
    </source>
</evidence>
<name>A0A146GDU5_TERSA</name>
<dbReference type="EMBL" id="BDCO01000002">
    <property type="protein sequence ID" value="GAT34827.1"/>
    <property type="molecule type" value="Genomic_DNA"/>
</dbReference>
<comment type="caution">
    <text evidence="2">The sequence shown here is derived from an EMBL/GenBank/DDBJ whole genome shotgun (WGS) entry which is preliminary data.</text>
</comment>
<reference evidence="3" key="1">
    <citation type="journal article" date="2017" name="Genome Announc.">
        <title>Draft Genome Sequence of Terrimicrobium sacchariphilum NM-5T, a Facultative Anaerobic Soil Bacterium of the Class Spartobacteria.</title>
        <authorList>
            <person name="Qiu Y.L."/>
            <person name="Tourlousse D.M."/>
            <person name="Matsuura N."/>
            <person name="Ohashi A."/>
            <person name="Sekiguchi Y."/>
        </authorList>
    </citation>
    <scope>NUCLEOTIDE SEQUENCE [LARGE SCALE GENOMIC DNA]</scope>
    <source>
        <strain evidence="3">NM-5</strain>
    </source>
</reference>
<dbReference type="Gene3D" id="2.120.10.30">
    <property type="entry name" value="TolB, C-terminal domain"/>
    <property type="match status" value="1"/>
</dbReference>
<keyword evidence="3" id="KW-1185">Reference proteome</keyword>
<protein>
    <submittedName>
        <fullName evidence="2">TolB protein</fullName>
    </submittedName>
</protein>
<dbReference type="InterPro" id="IPR011042">
    <property type="entry name" value="6-blade_b-propeller_TolB-like"/>
</dbReference>
<dbReference type="STRING" id="690879.TSACC_23261"/>
<dbReference type="Pfam" id="PF26549">
    <property type="entry name" value="Tricorn_N"/>
    <property type="match status" value="1"/>
</dbReference>
<dbReference type="Gene3D" id="3.40.50.10070">
    <property type="entry name" value="TolB, N-terminal domain"/>
    <property type="match status" value="1"/>
</dbReference>
<keyword evidence="1" id="KW-0732">Signal</keyword>
<proteinExistence type="predicted"/>
<dbReference type="InParanoid" id="A0A146GDU5"/>
<dbReference type="PANTHER" id="PTHR36842:SF1">
    <property type="entry name" value="PROTEIN TOLB"/>
    <property type="match status" value="1"/>
</dbReference>
<feature type="signal peptide" evidence="1">
    <location>
        <begin position="1"/>
        <end position="17"/>
    </location>
</feature>
<dbReference type="PANTHER" id="PTHR36842">
    <property type="entry name" value="PROTEIN TOLB HOMOLOG"/>
    <property type="match status" value="1"/>
</dbReference>
<dbReference type="SUPFAM" id="SSF52964">
    <property type="entry name" value="TolB, N-terminal domain"/>
    <property type="match status" value="1"/>
</dbReference>
<evidence type="ECO:0000313" key="3">
    <source>
        <dbReference type="Proteomes" id="UP000076023"/>
    </source>
</evidence>
<sequence length="378" mass="39239">MKRAVLLLFALAALAQAQEPATITIRKGDTTSVALKTIGGGDGATATKVLQNDLDLSGLFSLTPPERASYIISGNANGGSLEGQVVDQRGSVVLQKSYAGGTRAAVHHFADDIVETLTGKKGIASTKIAFVATRTGRKEIYTADYDGANVRQITNDGSISVAPALSSDGSKLAYTGYQSGYADIYLIDLASGARNRIIKFPGTNSGASFSPDGDRIACTLSKDGNPELYIVGANGSGARRLTKTSGVESSPTWSPDGSQIIYSSDDRGGPQLYKIGAGGGSGQPISTGYNYCTEPSWSPDGRKVAFTVRTGGFSIAVKDLQGGATQLLTAGEDPVFGADSRHVIFSNGSSLILLDTQNGRQVPIVTGLGKVTEPTWSL</sequence>
<feature type="chain" id="PRO_5007524738" evidence="1">
    <location>
        <begin position="18"/>
        <end position="378"/>
    </location>
</feature>